<gene>
    <name evidence="1" type="ORF">JYA64_09350</name>
</gene>
<comment type="caution">
    <text evidence="1">The sequence shown here is derived from an EMBL/GenBank/DDBJ whole genome shotgun (WGS) entry which is preliminary data.</text>
</comment>
<dbReference type="EMBL" id="JAFHKS010000043">
    <property type="protein sequence ID" value="MBN3545500.1"/>
    <property type="molecule type" value="Genomic_DNA"/>
</dbReference>
<accession>A0ABS2ZBB8</accession>
<dbReference type="Proteomes" id="UP001319060">
    <property type="component" value="Unassembled WGS sequence"/>
</dbReference>
<sequence>MTLPYEPVNIQSAEFRKHLVWFVDECYGQHGVKTKEKDSNNLLFNNRVVEDPGADFSSFFIALKKSIVEKRMIK</sequence>
<evidence type="ECO:0000313" key="2">
    <source>
        <dbReference type="Proteomes" id="UP001319060"/>
    </source>
</evidence>
<dbReference type="RefSeq" id="WP_188402379.1">
    <property type="nucleotide sequence ID" value="NZ_BMCE01000002.1"/>
</dbReference>
<protein>
    <submittedName>
        <fullName evidence="1">Uncharacterized protein</fullName>
    </submittedName>
</protein>
<organism evidence="1 2">
    <name type="scientific">Fictibacillus barbaricus</name>
    <dbReference type="NCBI Taxonomy" id="182136"/>
    <lineage>
        <taxon>Bacteria</taxon>
        <taxon>Bacillati</taxon>
        <taxon>Bacillota</taxon>
        <taxon>Bacilli</taxon>
        <taxon>Bacillales</taxon>
        <taxon>Fictibacillaceae</taxon>
        <taxon>Fictibacillus</taxon>
    </lineage>
</organism>
<evidence type="ECO:0000313" key="1">
    <source>
        <dbReference type="EMBL" id="MBN3545500.1"/>
    </source>
</evidence>
<name>A0ABS2ZBB8_9BACL</name>
<keyword evidence="2" id="KW-1185">Reference proteome</keyword>
<proteinExistence type="predicted"/>
<reference evidence="1 2" key="1">
    <citation type="submission" date="2021-01" db="EMBL/GenBank/DDBJ databases">
        <title>Genome Sequencing of Type Strains.</title>
        <authorList>
            <person name="Lemaire J.F."/>
            <person name="Inderbitzin P."/>
            <person name="Collins S.B."/>
            <person name="Wespe N."/>
            <person name="Knight-Connoni V."/>
        </authorList>
    </citation>
    <scope>NUCLEOTIDE SEQUENCE [LARGE SCALE GENOMIC DNA]</scope>
    <source>
        <strain evidence="1 2">DSM 14730</strain>
    </source>
</reference>